<dbReference type="InterPro" id="IPR026337">
    <property type="entry name" value="AKG_HExxH"/>
</dbReference>
<dbReference type="EMBL" id="BONQ01000014">
    <property type="protein sequence ID" value="GIG42506.1"/>
    <property type="molecule type" value="Genomic_DNA"/>
</dbReference>
<dbReference type="NCBIfam" id="TIGR04267">
    <property type="entry name" value="mod_HExxH"/>
    <property type="match status" value="1"/>
</dbReference>
<accession>A0A919U8T0</accession>
<dbReference type="AlphaFoldDB" id="A0A919U8T0"/>
<keyword evidence="2" id="KW-1185">Reference proteome</keyword>
<gene>
    <name evidence="1" type="ORF">Dsi01nite_005470</name>
</gene>
<reference evidence="1" key="1">
    <citation type="submission" date="2021-01" db="EMBL/GenBank/DDBJ databases">
        <title>Whole genome shotgun sequence of Dactylosporangium siamense NBRC 106093.</title>
        <authorList>
            <person name="Komaki H."/>
            <person name="Tamura T."/>
        </authorList>
    </citation>
    <scope>NUCLEOTIDE SEQUENCE</scope>
    <source>
        <strain evidence="1">NBRC 106093</strain>
    </source>
</reference>
<sequence length="618" mass="66396">MSTDVGSLGSFHSVSVRDFQSLAHGAGDEALIAALLQSERSWRLTLVFSLLGSVSDGTMVDSPLAGLDTAWALLARASDVDRDVTEDLMGRPEVGVWASHTLRRLRRNPPSDIPLWAELGYLHALAAAAAIRTGLTAELDIPVRHGTAVIPTVGSAMLPLDSPFGTAHVRTGPGGTEISASGAVVRIATDCPAWHEPIRVRVGHDETDLRVELADRDAYRDLRGPSAPRPLHPAETARWRSMLSEAWAILIRDHQPAARAIAAGIRVLSPVPAKEPFRQLSASGGEAFGGMLLSFPDDSTQLAVTLVHEFQHQKLGALLHLLTLTTDEPSVRYYAGWRDDPRPAGGLLQGAYAFAGVTEFWRTHRFRCRPAAAALAHFEFALWRRQTLRVLRTLAGSGRLTGHGSRFVGDLLQQVEEHEREPVPRVEATLAADLALDHEALWRAHNIVVPDLVVADLVAAWARGASAPIPAEASSAVRATPDVGLLDSRAVLARYRLTRASAFEQFQNDPETVSASVLGASAADVALIAGDREAAGRAYRVRVETASDDVHGLVGLGLSRPDRTADPVARALLRRPELVRAMAARLSVSGAVDVVRLAAWIGAALPPDRPDPIGWRAV</sequence>
<organism evidence="1 2">
    <name type="scientific">Dactylosporangium siamense</name>
    <dbReference type="NCBI Taxonomy" id="685454"/>
    <lineage>
        <taxon>Bacteria</taxon>
        <taxon>Bacillati</taxon>
        <taxon>Actinomycetota</taxon>
        <taxon>Actinomycetes</taxon>
        <taxon>Micromonosporales</taxon>
        <taxon>Micromonosporaceae</taxon>
        <taxon>Dactylosporangium</taxon>
    </lineage>
</organism>
<proteinExistence type="predicted"/>
<comment type="caution">
    <text evidence="1">The sequence shown here is derived from an EMBL/GenBank/DDBJ whole genome shotgun (WGS) entry which is preliminary data.</text>
</comment>
<dbReference type="Proteomes" id="UP000660611">
    <property type="component" value="Unassembled WGS sequence"/>
</dbReference>
<evidence type="ECO:0000313" key="1">
    <source>
        <dbReference type="EMBL" id="GIG42506.1"/>
    </source>
</evidence>
<name>A0A919U8T0_9ACTN</name>
<evidence type="ECO:0000313" key="2">
    <source>
        <dbReference type="Proteomes" id="UP000660611"/>
    </source>
</evidence>
<protein>
    <submittedName>
        <fullName evidence="1">HEXXH motif domain-containing protein</fullName>
    </submittedName>
</protein>